<dbReference type="GO" id="GO:0004356">
    <property type="term" value="F:glutamine synthetase activity"/>
    <property type="evidence" value="ECO:0007669"/>
    <property type="project" value="InterPro"/>
</dbReference>
<dbReference type="Pfam" id="PF00120">
    <property type="entry name" value="Gln-synt_C"/>
    <property type="match status" value="1"/>
</dbReference>
<keyword evidence="2" id="KW-0436">Ligase</keyword>
<dbReference type="OrthoDB" id="9807095at2"/>
<dbReference type="KEGG" id="llu:AKJ09_03571"/>
<dbReference type="SUPFAM" id="SSF54368">
    <property type="entry name" value="Glutamine synthetase, N-terminal domain"/>
    <property type="match status" value="1"/>
</dbReference>
<dbReference type="GO" id="GO:0042402">
    <property type="term" value="P:biogenic amine catabolic process"/>
    <property type="evidence" value="ECO:0007669"/>
    <property type="project" value="UniProtKB-ARBA"/>
</dbReference>
<dbReference type="GO" id="GO:0006542">
    <property type="term" value="P:glutamine biosynthetic process"/>
    <property type="evidence" value="ECO:0007669"/>
    <property type="project" value="InterPro"/>
</dbReference>
<reference evidence="8 9" key="1">
    <citation type="submission" date="2015-08" db="EMBL/GenBank/DDBJ databases">
        <authorList>
            <person name="Babu N.S."/>
            <person name="Beckwith C.J."/>
            <person name="Beseler K.G."/>
            <person name="Brison A."/>
            <person name="Carone J.V."/>
            <person name="Caskin T.P."/>
            <person name="Diamond M."/>
            <person name="Durham M.E."/>
            <person name="Foxe J.M."/>
            <person name="Go M."/>
            <person name="Henderson B.A."/>
            <person name="Jones I.B."/>
            <person name="McGettigan J.A."/>
            <person name="Micheletti S.J."/>
            <person name="Nasrallah M.E."/>
            <person name="Ortiz D."/>
            <person name="Piller C.R."/>
            <person name="Privatt S.R."/>
            <person name="Schneider S.L."/>
            <person name="Sharp S."/>
            <person name="Smith T.C."/>
            <person name="Stanton J.D."/>
            <person name="Ullery H.E."/>
            <person name="Wilson R.J."/>
            <person name="Serrano M.G."/>
            <person name="Buck G."/>
            <person name="Lee V."/>
            <person name="Wang Y."/>
            <person name="Carvalho R."/>
            <person name="Voegtly L."/>
            <person name="Shi R."/>
            <person name="Duckworth R."/>
            <person name="Johnson A."/>
            <person name="Loviza R."/>
            <person name="Walstead R."/>
            <person name="Shah Z."/>
            <person name="Kiflezghi M."/>
            <person name="Wade K."/>
            <person name="Ball S.L."/>
            <person name="Bradley K.W."/>
            <person name="Asai D.J."/>
            <person name="Bowman C.A."/>
            <person name="Russell D.A."/>
            <person name="Pope W.H."/>
            <person name="Jacobs-Sera D."/>
            <person name="Hendrix R.W."/>
            <person name="Hatfull G.F."/>
        </authorList>
    </citation>
    <scope>NUCLEOTIDE SEQUENCE [LARGE SCALE GENOMIC DNA]</scope>
    <source>
        <strain evidence="8 9">DSM 27648</strain>
    </source>
</reference>
<dbReference type="InterPro" id="IPR008146">
    <property type="entry name" value="Gln_synth_cat_dom"/>
</dbReference>
<evidence type="ECO:0000313" key="9">
    <source>
        <dbReference type="Proteomes" id="UP000064967"/>
    </source>
</evidence>
<dbReference type="RefSeq" id="WP_146648129.1">
    <property type="nucleotide sequence ID" value="NZ_CP012333.1"/>
</dbReference>
<dbReference type="Proteomes" id="UP000064967">
    <property type="component" value="Chromosome"/>
</dbReference>
<dbReference type="GO" id="GO:0005524">
    <property type="term" value="F:ATP binding"/>
    <property type="evidence" value="ECO:0007669"/>
    <property type="project" value="UniProtKB-KW"/>
</dbReference>
<evidence type="ECO:0000259" key="7">
    <source>
        <dbReference type="PROSITE" id="PS51987"/>
    </source>
</evidence>
<comment type="similarity">
    <text evidence="1 5 6">Belongs to the glutamine synthetase family.</text>
</comment>
<dbReference type="PANTHER" id="PTHR43785">
    <property type="entry name" value="GAMMA-GLUTAMYLPUTRESCINE SYNTHETASE"/>
    <property type="match status" value="1"/>
</dbReference>
<dbReference type="GO" id="GO:0006576">
    <property type="term" value="P:biogenic amine metabolic process"/>
    <property type="evidence" value="ECO:0007669"/>
    <property type="project" value="UniProtKB-ARBA"/>
</dbReference>
<organism evidence="8 9">
    <name type="scientific">Labilithrix luteola</name>
    <dbReference type="NCBI Taxonomy" id="1391654"/>
    <lineage>
        <taxon>Bacteria</taxon>
        <taxon>Pseudomonadati</taxon>
        <taxon>Myxococcota</taxon>
        <taxon>Polyangia</taxon>
        <taxon>Polyangiales</taxon>
        <taxon>Labilitrichaceae</taxon>
        <taxon>Labilithrix</taxon>
    </lineage>
</organism>
<evidence type="ECO:0000313" key="8">
    <source>
        <dbReference type="EMBL" id="AKU96907.1"/>
    </source>
</evidence>
<accession>A0A0K1PTR3</accession>
<dbReference type="Gene3D" id="3.30.590.10">
    <property type="entry name" value="Glutamine synthetase/guanido kinase, catalytic domain"/>
    <property type="match status" value="1"/>
</dbReference>
<protein>
    <submittedName>
        <fullName evidence="8">Glutamine synthetase family protein</fullName>
    </submittedName>
</protein>
<proteinExistence type="inferred from homology"/>
<keyword evidence="4" id="KW-0067">ATP-binding</keyword>
<dbReference type="SUPFAM" id="SSF55931">
    <property type="entry name" value="Glutamine synthetase/guanido kinase"/>
    <property type="match status" value="1"/>
</dbReference>
<evidence type="ECO:0000256" key="4">
    <source>
        <dbReference type="ARBA" id="ARBA00022840"/>
    </source>
</evidence>
<dbReference type="InterPro" id="IPR036651">
    <property type="entry name" value="Gln_synt_N_sf"/>
</dbReference>
<name>A0A0K1PTR3_9BACT</name>
<dbReference type="PROSITE" id="PS51987">
    <property type="entry name" value="GS_CATALYTIC"/>
    <property type="match status" value="1"/>
</dbReference>
<dbReference type="FunFam" id="3.30.590.10:FF:000005">
    <property type="entry name" value="Probable glutamine synthetase"/>
    <property type="match status" value="1"/>
</dbReference>
<feature type="domain" description="GS catalytic" evidence="7">
    <location>
        <begin position="115"/>
        <end position="455"/>
    </location>
</feature>
<dbReference type="InterPro" id="IPR014746">
    <property type="entry name" value="Gln_synth/guanido_kin_cat_dom"/>
</dbReference>
<dbReference type="Gene3D" id="3.10.20.70">
    <property type="entry name" value="Glutamine synthetase, N-terminal domain"/>
    <property type="match status" value="1"/>
</dbReference>
<evidence type="ECO:0000256" key="2">
    <source>
        <dbReference type="ARBA" id="ARBA00022598"/>
    </source>
</evidence>
<dbReference type="SMART" id="SM01230">
    <property type="entry name" value="Gln-synt_C"/>
    <property type="match status" value="1"/>
</dbReference>
<evidence type="ECO:0000256" key="3">
    <source>
        <dbReference type="ARBA" id="ARBA00022741"/>
    </source>
</evidence>
<dbReference type="PANTHER" id="PTHR43785:SF12">
    <property type="entry name" value="TYPE-1 GLUTAMINE SYNTHETASE 2"/>
    <property type="match status" value="1"/>
</dbReference>
<evidence type="ECO:0000256" key="6">
    <source>
        <dbReference type="RuleBase" id="RU000384"/>
    </source>
</evidence>
<evidence type="ECO:0000256" key="5">
    <source>
        <dbReference type="PROSITE-ProRule" id="PRU01331"/>
    </source>
</evidence>
<evidence type="ECO:0000256" key="1">
    <source>
        <dbReference type="ARBA" id="ARBA00009897"/>
    </source>
</evidence>
<sequence>MDVAAIKVLFEEHKIRKVKVGGFDVDGVLRGKYVSLDKFWSAVESGFGFCDVIFGWDVADVLYDNAKVTGWSTGYPDAHATIDLSTFRVLPAERDTAAFLVDFVNKDGTAHPACPRSLLRRMISDAATRGYQPTFSAEFEFWVFKETPQSLQEKDFRKLTPLSPGMFGYSWLREEQNQAFCHAILDEMQAFDCAIEGLHTETGPGVYEVALRYDEALRAADKAALFKTEMKSLAARHGLAVTFMAKFNHDLPGSSGHIHQSLWSSARPGAAPRNVFFDDKADAKLSTIGRQYLAGQVALMPELTALYSPTINSYKRYVPGVWAPLTASWGIENRTCAIRAIPGGPSSTRLEYRQTAADINPYIAMATCLAAGLYGIDEKLEPPAPASGDASSRTDLAPLPRTLKDATALLAKSERAHKILGEAFVDHYVRTRDWEVRQHERFVTDWELRRYFESI</sequence>
<dbReference type="PATRIC" id="fig|1391654.3.peg.3615"/>
<dbReference type="EMBL" id="CP012333">
    <property type="protein sequence ID" value="AKU96907.1"/>
    <property type="molecule type" value="Genomic_DNA"/>
</dbReference>
<dbReference type="STRING" id="1391654.AKJ09_03571"/>
<keyword evidence="9" id="KW-1185">Reference proteome</keyword>
<gene>
    <name evidence="8" type="ORF">AKJ09_03571</name>
</gene>
<dbReference type="AlphaFoldDB" id="A0A0K1PTR3"/>
<keyword evidence="3" id="KW-0547">Nucleotide-binding</keyword>